<dbReference type="InterPro" id="IPR051266">
    <property type="entry name" value="CLCR"/>
</dbReference>
<proteinExistence type="predicted"/>
<dbReference type="AlphaFoldDB" id="A0AAV1C6N8"/>
<protein>
    <submittedName>
        <fullName evidence="2">OLC1v1026053C1</fullName>
    </submittedName>
</protein>
<evidence type="ECO:0000313" key="3">
    <source>
        <dbReference type="Proteomes" id="UP001161247"/>
    </source>
</evidence>
<accession>A0AAV1C6N8</accession>
<feature type="domain" description="VWFA" evidence="1">
    <location>
        <begin position="45"/>
        <end position="236"/>
    </location>
</feature>
<dbReference type="SUPFAM" id="SSF53300">
    <property type="entry name" value="vWA-like"/>
    <property type="match status" value="1"/>
</dbReference>
<dbReference type="PROSITE" id="PS50234">
    <property type="entry name" value="VWFA"/>
    <property type="match status" value="1"/>
</dbReference>
<name>A0AAV1C6N8_OLDCO</name>
<evidence type="ECO:0000259" key="1">
    <source>
        <dbReference type="PROSITE" id="PS50234"/>
    </source>
</evidence>
<dbReference type="Proteomes" id="UP001161247">
    <property type="component" value="Chromosome 1"/>
</dbReference>
<dbReference type="Pfam" id="PF00092">
    <property type="entry name" value="VWA"/>
    <property type="match status" value="1"/>
</dbReference>
<dbReference type="InterPro" id="IPR002035">
    <property type="entry name" value="VWF_A"/>
</dbReference>
<dbReference type="InterPro" id="IPR036465">
    <property type="entry name" value="vWFA_dom_sf"/>
</dbReference>
<dbReference type="Gene3D" id="3.40.50.410">
    <property type="entry name" value="von Willebrand factor, type A domain"/>
    <property type="match status" value="1"/>
</dbReference>
<dbReference type="PANTHER" id="PTHR10579:SF43">
    <property type="entry name" value="ZINC FINGER (C3HC4-TYPE RING FINGER) FAMILY PROTEIN"/>
    <property type="match status" value="1"/>
</dbReference>
<gene>
    <name evidence="2" type="ORF">OLC1_LOCUS3122</name>
</gene>
<reference evidence="2" key="1">
    <citation type="submission" date="2023-03" db="EMBL/GenBank/DDBJ databases">
        <authorList>
            <person name="Julca I."/>
        </authorList>
    </citation>
    <scope>NUCLEOTIDE SEQUENCE</scope>
</reference>
<organism evidence="2 3">
    <name type="scientific">Oldenlandia corymbosa var. corymbosa</name>
    <dbReference type="NCBI Taxonomy" id="529605"/>
    <lineage>
        <taxon>Eukaryota</taxon>
        <taxon>Viridiplantae</taxon>
        <taxon>Streptophyta</taxon>
        <taxon>Embryophyta</taxon>
        <taxon>Tracheophyta</taxon>
        <taxon>Spermatophyta</taxon>
        <taxon>Magnoliopsida</taxon>
        <taxon>eudicotyledons</taxon>
        <taxon>Gunneridae</taxon>
        <taxon>Pentapetalae</taxon>
        <taxon>asterids</taxon>
        <taxon>lamiids</taxon>
        <taxon>Gentianales</taxon>
        <taxon>Rubiaceae</taxon>
        <taxon>Rubioideae</taxon>
        <taxon>Spermacoceae</taxon>
        <taxon>Hedyotis-Oldenlandia complex</taxon>
        <taxon>Oldenlandia</taxon>
    </lineage>
</organism>
<keyword evidence="3" id="KW-1185">Reference proteome</keyword>
<evidence type="ECO:0000313" key="2">
    <source>
        <dbReference type="EMBL" id="CAI9091115.1"/>
    </source>
</evidence>
<sequence>MMQVKTYTEVPAVSRSSSPDNFTVLIKLKAPDSSEESSSSRVPVDLVTVPDISFSMEGTKLALLKRAMGFVIENLGSNDRLSVVVFTEKALRVFPLSRMSESGKQLALKEFNRLKVESCTNISEGLRLGAMVMEGRRYKNPVSSVMFLSDGQDTHGYSNIDMKGNSLPRSHLSWVQIDYKPLVPPSIINEKILVFTFGFGSDHNVSLMHSVSEMSRGTFSFIETESVIQDAFAQCIGGLLSVAVKELQVNIECVDPRVGLRSLKSGSYPNQITPDGRMGNIDAGDLYAEEERDFLVIVTVPAETESSTTALLKVRCVYNNPLTKELVTVRSEEVKIRRPDQVVGQQDPCVEVMRRQNRLQVAEALALDAAEKGNLSNAATILGNCRKKLSESASAK</sequence>
<dbReference type="EMBL" id="OX459118">
    <property type="protein sequence ID" value="CAI9091115.1"/>
    <property type="molecule type" value="Genomic_DNA"/>
</dbReference>
<dbReference type="PANTHER" id="PTHR10579">
    <property type="entry name" value="CALCIUM-ACTIVATED CHLORIDE CHANNEL REGULATOR"/>
    <property type="match status" value="1"/>
</dbReference>
<dbReference type="SMART" id="SM00327">
    <property type="entry name" value="VWA"/>
    <property type="match status" value="1"/>
</dbReference>